<dbReference type="InterPro" id="IPR018181">
    <property type="entry name" value="Heat_shock_70_CS"/>
</dbReference>
<organism evidence="6 7">
    <name type="scientific">Desulfonema magnum</name>
    <dbReference type="NCBI Taxonomy" id="45655"/>
    <lineage>
        <taxon>Bacteria</taxon>
        <taxon>Pseudomonadati</taxon>
        <taxon>Thermodesulfobacteriota</taxon>
        <taxon>Desulfobacteria</taxon>
        <taxon>Desulfobacterales</taxon>
        <taxon>Desulfococcaceae</taxon>
        <taxon>Desulfonema</taxon>
    </lineage>
</organism>
<evidence type="ECO:0000256" key="2">
    <source>
        <dbReference type="ARBA" id="ARBA00022741"/>
    </source>
</evidence>
<dbReference type="KEGG" id="dmm:dnm_002330"/>
<protein>
    <submittedName>
        <fullName evidence="6">Chaperone Hsp70 family protein</fullName>
    </submittedName>
</protein>
<dbReference type="RefSeq" id="WP_207680818.1">
    <property type="nucleotide sequence ID" value="NZ_CP061800.1"/>
</dbReference>
<evidence type="ECO:0000256" key="5">
    <source>
        <dbReference type="RuleBase" id="RU003322"/>
    </source>
</evidence>
<dbReference type="FunFam" id="3.30.420.40:FF:000071">
    <property type="entry name" value="Molecular chaperone DnaK"/>
    <property type="match status" value="1"/>
</dbReference>
<sequence>MSYAVGIDLGTSNSIVSVYRRGVAQTLSTEGHSVMPSVVSFRENGSVLVGRSAKARMLIDPENTVFSTKRFMGDRGKFYKIGGKKLSPVNVAAIILRRLVENAKNTLNEDVRDVVITVPAYFTEAQKKDTKKAGEEAGLNVLRLIPEPTAAAIAYGLDKEKDQTLMVYDLGGGTFDISILEVRGNTFNVKAVGGDSRLGGDDFDQAMITWVAEQFRKQTGIDIIKNDTPEGRAARQRLKEAAETAKIDLSESKNAFINLPDCLGHPLSIEISLSEYNRLIQPFLERTMDCIRAVLRDAKLTPRDIDRVILVGGSSKNTRVREMITEHIKEPYIADRVDEVVAHGAAIVAANLFLPEEIMVPIEISDVTAHSLGVDMRNVDNKLIFKKIISRQTRFPCRRGIIGFTMEPFQEAVRMRVFRGEDSDPDKNTYLGELSLPISPPQREELPIGAIFELDADGIIHFTAVQLPCSEEYDPILDFARTNDGALSLSHADDLVRLGKAKTKTVQIRAT</sequence>
<dbReference type="CDD" id="cd24029">
    <property type="entry name" value="ASKHA_NBD_HSP70_DnaK_HscA_HscC"/>
    <property type="match status" value="1"/>
</dbReference>
<dbReference type="PROSITE" id="PS00329">
    <property type="entry name" value="HSP70_2"/>
    <property type="match status" value="1"/>
</dbReference>
<comment type="similarity">
    <text evidence="1 5">Belongs to the heat shock protein 70 family.</text>
</comment>
<evidence type="ECO:0000256" key="3">
    <source>
        <dbReference type="ARBA" id="ARBA00022840"/>
    </source>
</evidence>
<name>A0A975GK08_9BACT</name>
<dbReference type="SUPFAM" id="SSF53067">
    <property type="entry name" value="Actin-like ATPase domain"/>
    <property type="match status" value="2"/>
</dbReference>
<keyword evidence="7" id="KW-1185">Reference proteome</keyword>
<dbReference type="InterPro" id="IPR029047">
    <property type="entry name" value="HSP70_peptide-bd_sf"/>
</dbReference>
<gene>
    <name evidence="6" type="ORF">dnm_002330</name>
</gene>
<keyword evidence="4" id="KW-0143">Chaperone</keyword>
<evidence type="ECO:0000256" key="4">
    <source>
        <dbReference type="ARBA" id="ARBA00023186"/>
    </source>
</evidence>
<dbReference type="InterPro" id="IPR013126">
    <property type="entry name" value="Hsp_70_fam"/>
</dbReference>
<dbReference type="Gene3D" id="2.60.34.10">
    <property type="entry name" value="Substrate Binding Domain Of DNAk, Chain A, domain 1"/>
    <property type="match status" value="1"/>
</dbReference>
<keyword evidence="3 5" id="KW-0067">ATP-binding</keyword>
<dbReference type="GO" id="GO:0005524">
    <property type="term" value="F:ATP binding"/>
    <property type="evidence" value="ECO:0007669"/>
    <property type="project" value="UniProtKB-KW"/>
</dbReference>
<proteinExistence type="inferred from homology"/>
<dbReference type="GO" id="GO:0140662">
    <property type="term" value="F:ATP-dependent protein folding chaperone"/>
    <property type="evidence" value="ECO:0007669"/>
    <property type="project" value="InterPro"/>
</dbReference>
<dbReference type="PRINTS" id="PR00301">
    <property type="entry name" value="HEATSHOCK70"/>
</dbReference>
<dbReference type="Gene3D" id="3.30.420.40">
    <property type="match status" value="2"/>
</dbReference>
<dbReference type="InterPro" id="IPR043129">
    <property type="entry name" value="ATPase_NBD"/>
</dbReference>
<evidence type="ECO:0000256" key="1">
    <source>
        <dbReference type="ARBA" id="ARBA00007381"/>
    </source>
</evidence>
<dbReference type="Pfam" id="PF00012">
    <property type="entry name" value="HSP70"/>
    <property type="match status" value="2"/>
</dbReference>
<dbReference type="EMBL" id="CP061800">
    <property type="protein sequence ID" value="QTA84239.1"/>
    <property type="molecule type" value="Genomic_DNA"/>
</dbReference>
<dbReference type="SUPFAM" id="SSF100920">
    <property type="entry name" value="Heat shock protein 70kD (HSP70), peptide-binding domain"/>
    <property type="match status" value="1"/>
</dbReference>
<dbReference type="AlphaFoldDB" id="A0A975GK08"/>
<dbReference type="PROSITE" id="PS00297">
    <property type="entry name" value="HSP70_1"/>
    <property type="match status" value="1"/>
</dbReference>
<dbReference type="Gene3D" id="3.90.640.10">
    <property type="entry name" value="Actin, Chain A, domain 4"/>
    <property type="match status" value="1"/>
</dbReference>
<dbReference type="PANTHER" id="PTHR19375">
    <property type="entry name" value="HEAT SHOCK PROTEIN 70KDA"/>
    <property type="match status" value="1"/>
</dbReference>
<keyword evidence="2 5" id="KW-0547">Nucleotide-binding</keyword>
<reference evidence="6" key="1">
    <citation type="journal article" date="2021" name="Microb. Physiol.">
        <title>Proteogenomic Insights into the Physiology of Marine, Sulfate-Reducing, Filamentous Desulfonema limicola and Desulfonema magnum.</title>
        <authorList>
            <person name="Schnaars V."/>
            <person name="Wohlbrand L."/>
            <person name="Scheve S."/>
            <person name="Hinrichs C."/>
            <person name="Reinhardt R."/>
            <person name="Rabus R."/>
        </authorList>
    </citation>
    <scope>NUCLEOTIDE SEQUENCE</scope>
    <source>
        <strain evidence="6">4be13</strain>
    </source>
</reference>
<evidence type="ECO:0000313" key="6">
    <source>
        <dbReference type="EMBL" id="QTA84239.1"/>
    </source>
</evidence>
<evidence type="ECO:0000313" key="7">
    <source>
        <dbReference type="Proteomes" id="UP000663722"/>
    </source>
</evidence>
<accession>A0A975GK08</accession>
<dbReference type="Proteomes" id="UP000663722">
    <property type="component" value="Chromosome"/>
</dbReference>
<dbReference type="FunFam" id="3.90.640.10:FF:000003">
    <property type="entry name" value="Molecular chaperone DnaK"/>
    <property type="match status" value="1"/>
</dbReference>